<name>A0A9E2NVY1_9BACT</name>
<evidence type="ECO:0000313" key="2">
    <source>
        <dbReference type="Proteomes" id="UP000824247"/>
    </source>
</evidence>
<sequence>MKKNIFESNKKYNYNFTKLTDKGFKIKNQRKLSAFCYNYGFSRVINGYAACLLDSHSNFVGEIDTNQLLKLAKFDRKLGIILLESILDFEARFNSILVSSLLKFYNLENDYVLTYKNSNWLEIESSEIKKKLISNLYQSTDSNLLKSYTKIDINRIKNDESSFEPPLSTLSLSWTFGTLINLFEFLNPKLQNDIIKECLNTNISTESFLWLCNVVRKLRNKITHNDFILVSRFKVNEEIKKYLNMDKNNNFLQIKHIANFLDKVDWFNKLSFFSKSLQQRIEKLVYKFRFKYIVKRKTLKYLGYEC</sequence>
<dbReference type="Pfam" id="PF07751">
    <property type="entry name" value="Abi_2"/>
    <property type="match status" value="1"/>
</dbReference>
<dbReference type="EMBL" id="JAHLFM010000017">
    <property type="protein sequence ID" value="MBU3830748.1"/>
    <property type="molecule type" value="Genomic_DNA"/>
</dbReference>
<dbReference type="Proteomes" id="UP000824247">
    <property type="component" value="Unassembled WGS sequence"/>
</dbReference>
<comment type="caution">
    <text evidence="1">The sequence shown here is derived from an EMBL/GenBank/DDBJ whole genome shotgun (WGS) entry which is preliminary data.</text>
</comment>
<proteinExistence type="predicted"/>
<reference evidence="1" key="2">
    <citation type="submission" date="2021-04" db="EMBL/GenBank/DDBJ databases">
        <authorList>
            <person name="Gilroy R."/>
        </authorList>
    </citation>
    <scope>NUCLEOTIDE SEQUENCE</scope>
    <source>
        <strain evidence="1">A5-1222</strain>
    </source>
</reference>
<gene>
    <name evidence="1" type="ORF">H9897_01135</name>
</gene>
<organism evidence="1 2">
    <name type="scientific">Candidatus Ureaplasma intestinipullorum</name>
    <dbReference type="NCBI Taxonomy" id="2838770"/>
    <lineage>
        <taxon>Bacteria</taxon>
        <taxon>Bacillati</taxon>
        <taxon>Mycoplasmatota</taxon>
        <taxon>Mycoplasmoidales</taxon>
        <taxon>Mycoplasmoidaceae</taxon>
        <taxon>Ureaplasma</taxon>
    </lineage>
</organism>
<protein>
    <submittedName>
        <fullName evidence="1">Abi family protein</fullName>
    </submittedName>
</protein>
<reference evidence="1" key="1">
    <citation type="journal article" date="2021" name="PeerJ">
        <title>Extensive microbial diversity within the chicken gut microbiome revealed by metagenomics and culture.</title>
        <authorList>
            <person name="Gilroy R."/>
            <person name="Ravi A."/>
            <person name="Getino M."/>
            <person name="Pursley I."/>
            <person name="Horton D.L."/>
            <person name="Alikhan N.F."/>
            <person name="Baker D."/>
            <person name="Gharbi K."/>
            <person name="Hall N."/>
            <person name="Watson M."/>
            <person name="Adriaenssens E.M."/>
            <person name="Foster-Nyarko E."/>
            <person name="Jarju S."/>
            <person name="Secka A."/>
            <person name="Antonio M."/>
            <person name="Oren A."/>
            <person name="Chaudhuri R.R."/>
            <person name="La Ragione R."/>
            <person name="Hildebrand F."/>
            <person name="Pallen M.J."/>
        </authorList>
    </citation>
    <scope>NUCLEOTIDE SEQUENCE</scope>
    <source>
        <strain evidence="1">A5-1222</strain>
    </source>
</reference>
<dbReference type="InterPro" id="IPR011664">
    <property type="entry name" value="Abi_system_AbiD/AbiF-like"/>
</dbReference>
<evidence type="ECO:0000313" key="1">
    <source>
        <dbReference type="EMBL" id="MBU3830748.1"/>
    </source>
</evidence>
<accession>A0A9E2NVY1</accession>
<dbReference type="AlphaFoldDB" id="A0A9E2NVY1"/>